<sequence length="294" mass="32905">MASLGNAVWTGQIRLSLVSLPVKLYAATQSRAKLAFHQVHEPSRKRVRYEKVVPGIGPVDKDEILRGYEYEKGRYVLLSDEEVNDIKLDAKKTLELVQFVDHCEIDPIYFDRPYFVVPDGELAEDAFRVVRDALRRSRKVGLGQIVVRGREYIAALEPCGKGMLLETLRFDEELRRSDAYFESIADTKSDKDLVALAEELIERQAGPFEPESFTDRYSKALEQLVKAKIKGREAVSLESEETTSDQGGEVVDLMQALKKSLGDKKGGTTKRSSKSKASGRSKSTSSRKRSGKAA</sequence>
<keyword evidence="1 2" id="KW-0238">DNA-binding</keyword>
<keyword evidence="6" id="KW-1185">Reference proteome</keyword>
<dbReference type="PANTHER" id="PTHR41251:SF1">
    <property type="entry name" value="NON-HOMOLOGOUS END JOINING PROTEIN KU"/>
    <property type="match status" value="1"/>
</dbReference>
<evidence type="ECO:0000256" key="3">
    <source>
        <dbReference type="SAM" id="MobiDB-lite"/>
    </source>
</evidence>
<dbReference type="HAMAP" id="MF_01875">
    <property type="entry name" value="Prokaryotic_Ku"/>
    <property type="match status" value="1"/>
</dbReference>
<dbReference type="InterPro" id="IPR009187">
    <property type="entry name" value="Prok_Ku"/>
</dbReference>
<comment type="function">
    <text evidence="2">With LigD forms a non-homologous end joining (NHEJ) DNA repair enzyme, which repairs dsDNA breaks with reduced fidelity. Binds linear dsDNA with 5'- and 3'- overhangs but not closed circular dsDNA nor ssDNA. Recruits and stimulates the ligase activity of LigD.</text>
</comment>
<gene>
    <name evidence="2" type="primary">ku</name>
    <name evidence="5" type="ORF">P2G67_04785</name>
</gene>
<dbReference type="InterPro" id="IPR006164">
    <property type="entry name" value="DNA_bd_Ku70/Ku80"/>
</dbReference>
<organism evidence="5 6">
    <name type="scientific">Aquibaculum arenosum</name>
    <dbReference type="NCBI Taxonomy" id="3032591"/>
    <lineage>
        <taxon>Bacteria</taxon>
        <taxon>Pseudomonadati</taxon>
        <taxon>Pseudomonadota</taxon>
        <taxon>Alphaproteobacteria</taxon>
        <taxon>Rhodospirillales</taxon>
        <taxon>Rhodovibrionaceae</taxon>
        <taxon>Aquibaculum</taxon>
    </lineage>
</organism>
<dbReference type="Gene3D" id="2.40.290.10">
    <property type="match status" value="1"/>
</dbReference>
<dbReference type="PIRSF" id="PIRSF006493">
    <property type="entry name" value="Prok_Ku"/>
    <property type="match status" value="1"/>
</dbReference>
<evidence type="ECO:0000256" key="2">
    <source>
        <dbReference type="HAMAP-Rule" id="MF_01875"/>
    </source>
</evidence>
<evidence type="ECO:0000313" key="6">
    <source>
        <dbReference type="Proteomes" id="UP001215503"/>
    </source>
</evidence>
<comment type="similarity">
    <text evidence="2">Belongs to the prokaryotic Ku family.</text>
</comment>
<keyword evidence="2" id="KW-0227">DNA damage</keyword>
<keyword evidence="2" id="KW-0233">DNA recombination</keyword>
<evidence type="ECO:0000259" key="4">
    <source>
        <dbReference type="SMART" id="SM00559"/>
    </source>
</evidence>
<reference evidence="5 6" key="1">
    <citation type="submission" date="2023-03" db="EMBL/GenBank/DDBJ databases">
        <title>Fodinicurvata sp. CAU 1616 isolated from sea sendiment.</title>
        <authorList>
            <person name="Kim W."/>
        </authorList>
    </citation>
    <scope>NUCLEOTIDE SEQUENCE [LARGE SCALE GENOMIC DNA]</scope>
    <source>
        <strain evidence="5 6">CAU 1616</strain>
    </source>
</reference>
<dbReference type="NCBIfam" id="TIGR02772">
    <property type="entry name" value="Ku_bact"/>
    <property type="match status" value="1"/>
</dbReference>
<evidence type="ECO:0000313" key="5">
    <source>
        <dbReference type="EMBL" id="MDF2095286.1"/>
    </source>
</evidence>
<dbReference type="InterPro" id="IPR016194">
    <property type="entry name" value="SPOC-like_C_dom_sf"/>
</dbReference>
<dbReference type="SMART" id="SM00559">
    <property type="entry name" value="Ku78"/>
    <property type="match status" value="1"/>
</dbReference>
<evidence type="ECO:0000256" key="1">
    <source>
        <dbReference type="ARBA" id="ARBA00023125"/>
    </source>
</evidence>
<comment type="subunit">
    <text evidence="2">Homodimer. Interacts with LigD.</text>
</comment>
<dbReference type="Proteomes" id="UP001215503">
    <property type="component" value="Unassembled WGS sequence"/>
</dbReference>
<feature type="compositionally biased region" description="Basic residues" evidence="3">
    <location>
        <begin position="267"/>
        <end position="294"/>
    </location>
</feature>
<dbReference type="EMBL" id="JARHUD010000002">
    <property type="protein sequence ID" value="MDF2095286.1"/>
    <property type="molecule type" value="Genomic_DNA"/>
</dbReference>
<dbReference type="RefSeq" id="WP_275820556.1">
    <property type="nucleotide sequence ID" value="NZ_JARHUD010000002.1"/>
</dbReference>
<proteinExistence type="inferred from homology"/>
<comment type="caution">
    <text evidence="5">The sequence shown here is derived from an EMBL/GenBank/DDBJ whole genome shotgun (WGS) entry which is preliminary data.</text>
</comment>
<keyword evidence="2" id="KW-0234">DNA repair</keyword>
<dbReference type="SUPFAM" id="SSF100939">
    <property type="entry name" value="SPOC domain-like"/>
    <property type="match status" value="1"/>
</dbReference>
<dbReference type="Pfam" id="PF02735">
    <property type="entry name" value="Ku"/>
    <property type="match status" value="1"/>
</dbReference>
<name>A0ABT5YK11_9PROT</name>
<dbReference type="CDD" id="cd00789">
    <property type="entry name" value="KU_like"/>
    <property type="match status" value="1"/>
</dbReference>
<dbReference type="PANTHER" id="PTHR41251">
    <property type="entry name" value="NON-HOMOLOGOUS END JOINING PROTEIN KU"/>
    <property type="match status" value="1"/>
</dbReference>
<feature type="domain" description="Ku" evidence="4">
    <location>
        <begin position="56"/>
        <end position="185"/>
    </location>
</feature>
<accession>A0ABT5YK11</accession>
<protein>
    <recommendedName>
        <fullName evidence="2">Non-homologous end joining protein Ku</fullName>
    </recommendedName>
</protein>
<feature type="region of interest" description="Disordered" evidence="3">
    <location>
        <begin position="237"/>
        <end position="294"/>
    </location>
</feature>